<keyword evidence="2" id="KW-0808">Transferase</keyword>
<keyword evidence="1" id="KW-0723">Serine/threonine-protein kinase</keyword>
<evidence type="ECO:0000313" key="12">
    <source>
        <dbReference type="Proteomes" id="UP000306102"/>
    </source>
</evidence>
<evidence type="ECO:0000256" key="3">
    <source>
        <dbReference type="ARBA" id="ARBA00022741"/>
    </source>
</evidence>
<dbReference type="AlphaFoldDB" id="A0A4S4E8E4"/>
<feature type="region of interest" description="Disordered" evidence="7">
    <location>
        <begin position="1169"/>
        <end position="1242"/>
    </location>
</feature>
<dbReference type="STRING" id="542762.A0A4S4E8E4"/>
<keyword evidence="5 6" id="KW-0067">ATP-binding</keyword>
<dbReference type="SUPFAM" id="SSF56112">
    <property type="entry name" value="Protein kinase-like (PK-like)"/>
    <property type="match status" value="1"/>
</dbReference>
<name>A0A4S4E8E4_CAMSN</name>
<dbReference type="InterPro" id="IPR057597">
    <property type="entry name" value="ALE2_N"/>
</dbReference>
<evidence type="ECO:0000256" key="1">
    <source>
        <dbReference type="ARBA" id="ARBA00022527"/>
    </source>
</evidence>
<feature type="compositionally biased region" description="Polar residues" evidence="7">
    <location>
        <begin position="1225"/>
        <end position="1241"/>
    </location>
</feature>
<dbReference type="Pfam" id="PF23180">
    <property type="entry name" value="ALE2_N"/>
    <property type="match status" value="1"/>
</dbReference>
<keyword evidence="8" id="KW-0812">Transmembrane</keyword>
<keyword evidence="8" id="KW-1133">Transmembrane helix</keyword>
<organism evidence="11 12">
    <name type="scientific">Camellia sinensis var. sinensis</name>
    <name type="common">China tea</name>
    <dbReference type="NCBI Taxonomy" id="542762"/>
    <lineage>
        <taxon>Eukaryota</taxon>
        <taxon>Viridiplantae</taxon>
        <taxon>Streptophyta</taxon>
        <taxon>Embryophyta</taxon>
        <taxon>Tracheophyta</taxon>
        <taxon>Spermatophyta</taxon>
        <taxon>Magnoliopsida</taxon>
        <taxon>eudicotyledons</taxon>
        <taxon>Gunneridae</taxon>
        <taxon>Pentapetalae</taxon>
        <taxon>asterids</taxon>
        <taxon>Ericales</taxon>
        <taxon>Theaceae</taxon>
        <taxon>Camellia</taxon>
    </lineage>
</organism>
<feature type="compositionally biased region" description="Basic residues" evidence="7">
    <location>
        <begin position="1206"/>
        <end position="1217"/>
    </location>
</feature>
<evidence type="ECO:0000256" key="8">
    <source>
        <dbReference type="SAM" id="Phobius"/>
    </source>
</evidence>
<feature type="compositionally biased region" description="Pro residues" evidence="7">
    <location>
        <begin position="212"/>
        <end position="235"/>
    </location>
</feature>
<protein>
    <recommendedName>
        <fullName evidence="10">Protein kinase domain-containing protein</fullName>
    </recommendedName>
</protein>
<feature type="compositionally biased region" description="Pro residues" evidence="7">
    <location>
        <begin position="110"/>
        <end position="123"/>
    </location>
</feature>
<feature type="region of interest" description="Disordered" evidence="7">
    <location>
        <begin position="45"/>
        <end position="522"/>
    </location>
</feature>
<evidence type="ECO:0000256" key="5">
    <source>
        <dbReference type="ARBA" id="ARBA00022840"/>
    </source>
</evidence>
<evidence type="ECO:0000256" key="4">
    <source>
        <dbReference type="ARBA" id="ARBA00022777"/>
    </source>
</evidence>
<feature type="domain" description="Protein kinase" evidence="10">
    <location>
        <begin position="746"/>
        <end position="1022"/>
    </location>
</feature>
<dbReference type="GO" id="GO:0004674">
    <property type="term" value="F:protein serine/threonine kinase activity"/>
    <property type="evidence" value="ECO:0007669"/>
    <property type="project" value="UniProtKB-KW"/>
</dbReference>
<gene>
    <name evidence="11" type="ORF">TEA_001021</name>
</gene>
<dbReference type="InterPro" id="IPR001245">
    <property type="entry name" value="Ser-Thr/Tyr_kinase_cat_dom"/>
</dbReference>
<evidence type="ECO:0000256" key="7">
    <source>
        <dbReference type="SAM" id="MobiDB-lite"/>
    </source>
</evidence>
<dbReference type="GO" id="GO:0005524">
    <property type="term" value="F:ATP binding"/>
    <property type="evidence" value="ECO:0007669"/>
    <property type="project" value="UniProtKB-UniRule"/>
</dbReference>
<proteinExistence type="predicted"/>
<keyword evidence="4" id="KW-0418">Kinase</keyword>
<evidence type="ECO:0000256" key="2">
    <source>
        <dbReference type="ARBA" id="ARBA00022679"/>
    </source>
</evidence>
<keyword evidence="8" id="KW-0472">Membrane</keyword>
<dbReference type="Gene3D" id="1.10.510.10">
    <property type="entry name" value="Transferase(Phosphotransferase) domain 1"/>
    <property type="match status" value="1"/>
</dbReference>
<sequence>MGLALQVVCLVVKLFAIAVALVVQRSAGYEISPSPATFSAIPSIQEQSPGHAPRGKRSNAPSAKRSNAPSSESQSNGSVLHPPSVLVPRKSTPSPQTVKGIAPSLSPSTPTVPPPYSSVPPPLTFHGIVPSLPPSAPEKEEPKSKNPISVPVTPAASPSNKSTQKPPTIHPIMPGSMPPSSHQIKAPDSKAPLSMPIAPVPNALVPKKMPQNLPPSRKPIMPGVPPSIFPVPVASPPSKLLRNSPTTHPTIHKEPPSNSPVPVASPPSKLLRNSPTTHPTIRREPPSNSPVPVASPPSKLLRNSPTTHPTIRREPPSNSPVPVASPPSKLLRNSPTTHPTIHREPPSNSPEPDVPPVLAPPKRINGKSDGMPVAARPNETPNHFSPVNPSPTKAPSMHKALRHSNNIAPPLSSPKSPLDIGSHSPASLPSTSFHKHHHAKNNFTNTAPSSVMPPPPPASSQQDPIIPPAPSYPSKTHPKSRLRDHAPPPMNPVPFLSPKISPSGSSPKNPKMPLSPPIQALPPPPPNEEIAQEIAVGVFMKQSQVRIMGANAASQDPEKTIVLVDLVPLGDKFDNTTAYLTFERFWHKQVAIKTSLFGDYEVLYLRYPGLPPSPPSSINVIDGGPNSGQGNNGTTIQPLGVDVRQWQHKDGLGGSVIAIIVLSASIVVILCCVIAWVILFKHRDFQEEPTPLATLPSLSKPSGIAASMFGSWPSSASLSFGSSVATYAGSAKTFSSSDIERATNNFNASRILGEGGFGRVYSGVLEDGTKVAVKVLKRDDQQGGREFMAEVEMLSRLHHRNLVKLIGICIEERSRCLVYELIPNGSVESHLHGVDKETAPLDWGARMKIALGAARGLAYLHEDSSPRVIHRDFKSSNILLEHDFTSKVADFGLARSALEEENRHICTRVMGTFGYVAPEYAMTGHLLVKSDVYSYGVVLLELLSGRKPVDMSRPPGQENLVTWARPLLTSKEGIESIVDLSLGPDFPFDSISKVAAIASMCVQPEVSHRPFMGEVVQALKLVCSENDETKALGSRSCSHEDMSIDMDATRICTNSGQLPDPLQTHSPFSNYDLELGVERGLSMPDLFGTSAGLGGQEPGSFRRYSSSGILKTGRGMQLWQKMRRSSGGTASEHGEIFRVRVPNEKIWEMAADIELLKVKGKGVARVEMHDERTRSHQSTDHNKHPTLVCSDSRKSQMTGDSQLHSFRSRSYHSRSKRSRTERSYSQESNYCPSHSHQTSFYPSELPISKNLRTILNERAQMRYEAQTNHPRMVLAL</sequence>
<dbReference type="PROSITE" id="PS50011">
    <property type="entry name" value="PROTEIN_KINASE_DOM"/>
    <property type="match status" value="1"/>
</dbReference>
<dbReference type="FunFam" id="1.10.510.10:FF:000051">
    <property type="entry name" value="Receptor-like serine/threonine-protein kinase ALE2"/>
    <property type="match status" value="1"/>
</dbReference>
<dbReference type="Pfam" id="PF07714">
    <property type="entry name" value="PK_Tyr_Ser-Thr"/>
    <property type="match status" value="1"/>
</dbReference>
<dbReference type="InterPro" id="IPR000719">
    <property type="entry name" value="Prot_kinase_dom"/>
</dbReference>
<dbReference type="PROSITE" id="PS00107">
    <property type="entry name" value="PROTEIN_KINASE_ATP"/>
    <property type="match status" value="1"/>
</dbReference>
<dbReference type="InterPro" id="IPR011009">
    <property type="entry name" value="Kinase-like_dom_sf"/>
</dbReference>
<keyword evidence="3 6" id="KW-0547">Nucleotide-binding</keyword>
<dbReference type="Gene3D" id="3.30.200.20">
    <property type="entry name" value="Phosphorylase Kinase, domain 1"/>
    <property type="match status" value="1"/>
</dbReference>
<evidence type="ECO:0000313" key="11">
    <source>
        <dbReference type="EMBL" id="THG12359.1"/>
    </source>
</evidence>
<keyword evidence="9" id="KW-0732">Signal</keyword>
<evidence type="ECO:0000259" key="10">
    <source>
        <dbReference type="PROSITE" id="PS50011"/>
    </source>
</evidence>
<feature type="transmembrane region" description="Helical" evidence="8">
    <location>
        <begin position="656"/>
        <end position="679"/>
    </location>
</feature>
<feature type="compositionally biased region" description="Basic and acidic residues" evidence="7">
    <location>
        <begin position="1169"/>
        <end position="1183"/>
    </location>
</feature>
<feature type="signal peptide" evidence="9">
    <location>
        <begin position="1"/>
        <end position="20"/>
    </location>
</feature>
<keyword evidence="12" id="KW-1185">Reference proteome</keyword>
<feature type="compositionally biased region" description="Polar residues" evidence="7">
    <location>
        <begin position="379"/>
        <end position="393"/>
    </location>
</feature>
<feature type="compositionally biased region" description="Low complexity" evidence="7">
    <location>
        <begin position="497"/>
        <end position="512"/>
    </location>
</feature>
<feature type="compositionally biased region" description="Polar residues" evidence="7">
    <location>
        <begin position="1195"/>
        <end position="1204"/>
    </location>
</feature>
<dbReference type="CDD" id="cd14066">
    <property type="entry name" value="STKc_IRAK"/>
    <property type="match status" value="1"/>
</dbReference>
<dbReference type="Proteomes" id="UP000306102">
    <property type="component" value="Unassembled WGS sequence"/>
</dbReference>
<evidence type="ECO:0000256" key="6">
    <source>
        <dbReference type="PROSITE-ProRule" id="PRU10141"/>
    </source>
</evidence>
<dbReference type="InterPro" id="IPR017441">
    <property type="entry name" value="Protein_kinase_ATP_BS"/>
</dbReference>
<feature type="compositionally biased region" description="Polar residues" evidence="7">
    <location>
        <begin position="156"/>
        <end position="166"/>
    </location>
</feature>
<evidence type="ECO:0000256" key="9">
    <source>
        <dbReference type="SAM" id="SignalP"/>
    </source>
</evidence>
<feature type="chain" id="PRO_5020291077" description="Protein kinase domain-containing protein" evidence="9">
    <location>
        <begin position="21"/>
        <end position="1276"/>
    </location>
</feature>
<dbReference type="InterPro" id="IPR008271">
    <property type="entry name" value="Ser/Thr_kinase_AS"/>
</dbReference>
<accession>A0A4S4E8E4</accession>
<feature type="compositionally biased region" description="Pro residues" evidence="7">
    <location>
        <begin position="347"/>
        <end position="359"/>
    </location>
</feature>
<feature type="compositionally biased region" description="Polar residues" evidence="7">
    <location>
        <begin position="59"/>
        <end position="78"/>
    </location>
</feature>
<dbReference type="PANTHER" id="PTHR47989">
    <property type="entry name" value="OS01G0750732 PROTEIN"/>
    <property type="match status" value="1"/>
</dbReference>
<feature type="binding site" evidence="6">
    <location>
        <position position="774"/>
    </location>
    <ligand>
        <name>ATP</name>
        <dbReference type="ChEBI" id="CHEBI:30616"/>
    </ligand>
</feature>
<dbReference type="PROSITE" id="PS00108">
    <property type="entry name" value="PROTEIN_KINASE_ST"/>
    <property type="match status" value="1"/>
</dbReference>
<reference evidence="11 12" key="1">
    <citation type="journal article" date="2018" name="Proc. Natl. Acad. Sci. U.S.A.">
        <title>Draft genome sequence of Camellia sinensis var. sinensis provides insights into the evolution of the tea genome and tea quality.</title>
        <authorList>
            <person name="Wei C."/>
            <person name="Yang H."/>
            <person name="Wang S."/>
            <person name="Zhao J."/>
            <person name="Liu C."/>
            <person name="Gao L."/>
            <person name="Xia E."/>
            <person name="Lu Y."/>
            <person name="Tai Y."/>
            <person name="She G."/>
            <person name="Sun J."/>
            <person name="Cao H."/>
            <person name="Tong W."/>
            <person name="Gao Q."/>
            <person name="Li Y."/>
            <person name="Deng W."/>
            <person name="Jiang X."/>
            <person name="Wang W."/>
            <person name="Chen Q."/>
            <person name="Zhang S."/>
            <person name="Li H."/>
            <person name="Wu J."/>
            <person name="Wang P."/>
            <person name="Li P."/>
            <person name="Shi C."/>
            <person name="Zheng F."/>
            <person name="Jian J."/>
            <person name="Huang B."/>
            <person name="Shan D."/>
            <person name="Shi M."/>
            <person name="Fang C."/>
            <person name="Yue Y."/>
            <person name="Li F."/>
            <person name="Li D."/>
            <person name="Wei S."/>
            <person name="Han B."/>
            <person name="Jiang C."/>
            <person name="Yin Y."/>
            <person name="Xia T."/>
            <person name="Zhang Z."/>
            <person name="Bennetzen J.L."/>
            <person name="Zhao S."/>
            <person name="Wan X."/>
        </authorList>
    </citation>
    <scope>NUCLEOTIDE SEQUENCE [LARGE SCALE GENOMIC DNA]</scope>
    <source>
        <strain evidence="12">cv. Shuchazao</strain>
        <tissue evidence="11">Leaf</tissue>
    </source>
</reference>
<comment type="caution">
    <text evidence="11">The sequence shown here is derived from an EMBL/GenBank/DDBJ whole genome shotgun (WGS) entry which is preliminary data.</text>
</comment>
<dbReference type="PANTHER" id="PTHR47989:SF9">
    <property type="entry name" value="PROTEIN KINASE SUPERFAMILY PROTEIN"/>
    <property type="match status" value="1"/>
</dbReference>
<dbReference type="FunFam" id="3.30.200.20:FF:000146">
    <property type="entry name" value="receptor-like serine/threonine-protein kinase ALE2"/>
    <property type="match status" value="1"/>
</dbReference>
<dbReference type="EMBL" id="SDRB02006594">
    <property type="protein sequence ID" value="THG12359.1"/>
    <property type="molecule type" value="Genomic_DNA"/>
</dbReference>
<feature type="compositionally biased region" description="Pro residues" evidence="7">
    <location>
        <begin position="513"/>
        <end position="522"/>
    </location>
</feature>